<name>A0A2C5Y1G3_9HYPO</name>
<dbReference type="Pfam" id="PF11927">
    <property type="entry name" value="HODM_asu-like"/>
    <property type="match status" value="1"/>
</dbReference>
<protein>
    <submittedName>
        <fullName evidence="1">Uncharacterized protein</fullName>
    </submittedName>
</protein>
<dbReference type="OrthoDB" id="5043642at2759"/>
<dbReference type="EMBL" id="NJES01001483">
    <property type="protein sequence ID" value="PHH63335.1"/>
    <property type="molecule type" value="Genomic_DNA"/>
</dbReference>
<dbReference type="AlphaFoldDB" id="A0A2C5Y1G3"/>
<dbReference type="Proteomes" id="UP000226431">
    <property type="component" value="Unassembled WGS sequence"/>
</dbReference>
<proteinExistence type="predicted"/>
<organism evidence="1 2">
    <name type="scientific">Ophiocordyceps camponoti-rufipedis</name>
    <dbReference type="NCBI Taxonomy" id="2004952"/>
    <lineage>
        <taxon>Eukaryota</taxon>
        <taxon>Fungi</taxon>
        <taxon>Dikarya</taxon>
        <taxon>Ascomycota</taxon>
        <taxon>Pezizomycotina</taxon>
        <taxon>Sordariomycetes</taxon>
        <taxon>Hypocreomycetidae</taxon>
        <taxon>Hypocreales</taxon>
        <taxon>Ophiocordycipitaceae</taxon>
        <taxon>Ophiocordyceps</taxon>
    </lineage>
</organism>
<evidence type="ECO:0000313" key="1">
    <source>
        <dbReference type="EMBL" id="PHH63335.1"/>
    </source>
</evidence>
<dbReference type="STRING" id="2004952.A0A2C5Y1G3"/>
<dbReference type="InterPro" id="IPR021848">
    <property type="entry name" value="HODM_asu-like"/>
</dbReference>
<comment type="caution">
    <text evidence="1">The sequence shown here is derived from an EMBL/GenBank/DDBJ whole genome shotgun (WGS) entry which is preliminary data.</text>
</comment>
<reference evidence="1 2" key="1">
    <citation type="submission" date="2017-06" db="EMBL/GenBank/DDBJ databases">
        <title>Ant-infecting Ophiocordyceps genomes reveal a high diversity of potential behavioral manipulation genes and a possible major role for enterotoxins.</title>
        <authorList>
            <person name="De Bekker C."/>
            <person name="Evans H.C."/>
            <person name="Brachmann A."/>
            <person name="Hughes D.P."/>
        </authorList>
    </citation>
    <scope>NUCLEOTIDE SEQUENCE [LARGE SCALE GENOMIC DNA]</scope>
    <source>
        <strain evidence="1 2">Map16</strain>
    </source>
</reference>
<keyword evidence="2" id="KW-1185">Reference proteome</keyword>
<accession>A0A2C5Y1G3</accession>
<evidence type="ECO:0000313" key="2">
    <source>
        <dbReference type="Proteomes" id="UP000226431"/>
    </source>
</evidence>
<sequence length="267" mass="30032">MMAFIFPAIALAVFGATLFLRPLLRKSGYLTTCSHSKDAPILGLEDDYRLADASVRLRSGFTVGQVRALGAFPDYAKLSGVPLPSPVSASFRIEDAAPRPFRPLRWPYHQTMALQKLDPDYWLELESTYRSRIRQRQDLHAQHGSNILNSLPGSELAQRELMEMAVQFLCARYPQYFELRGQTLVNHLLATEHHLDEVAPLRVLLDNVPEDFAVLLRDEGTGRYVLRAGVVCSTIGWHVGEKMGMGLSEIHKAVPDFEEKLSLSVDR</sequence>
<gene>
    <name evidence="1" type="ORF">CDD80_1233</name>
</gene>